<reference evidence="2" key="2">
    <citation type="submission" date="2023-06" db="EMBL/GenBank/DDBJ databases">
        <authorList>
            <person name="Ma L."/>
            <person name="Liu K.-W."/>
            <person name="Li Z."/>
            <person name="Hsiao Y.-Y."/>
            <person name="Qi Y."/>
            <person name="Fu T."/>
            <person name="Tang G."/>
            <person name="Zhang D."/>
            <person name="Sun W.-H."/>
            <person name="Liu D.-K."/>
            <person name="Li Y."/>
            <person name="Chen G.-Z."/>
            <person name="Liu X.-D."/>
            <person name="Liao X.-Y."/>
            <person name="Jiang Y.-T."/>
            <person name="Yu X."/>
            <person name="Hao Y."/>
            <person name="Huang J."/>
            <person name="Zhao X.-W."/>
            <person name="Ke S."/>
            <person name="Chen Y.-Y."/>
            <person name="Wu W.-L."/>
            <person name="Hsu J.-L."/>
            <person name="Lin Y.-F."/>
            <person name="Huang M.-D."/>
            <person name="Li C.-Y."/>
            <person name="Huang L."/>
            <person name="Wang Z.-W."/>
            <person name="Zhao X."/>
            <person name="Zhong W.-Y."/>
            <person name="Peng D.-H."/>
            <person name="Ahmad S."/>
            <person name="Lan S."/>
            <person name="Zhang J.-S."/>
            <person name="Tsai W.-C."/>
            <person name="Van De Peer Y."/>
            <person name="Liu Z.-J."/>
        </authorList>
    </citation>
    <scope>NUCLEOTIDE SEQUENCE</scope>
    <source>
        <strain evidence="2">CP</strain>
        <tissue evidence="2">Leaves</tissue>
    </source>
</reference>
<reference evidence="2" key="1">
    <citation type="journal article" date="2023" name="Nat. Commun.">
        <title>Diploid and tetraploid genomes of Acorus and the evolution of monocots.</title>
        <authorList>
            <person name="Ma L."/>
            <person name="Liu K.W."/>
            <person name="Li Z."/>
            <person name="Hsiao Y.Y."/>
            <person name="Qi Y."/>
            <person name="Fu T."/>
            <person name="Tang G.D."/>
            <person name="Zhang D."/>
            <person name="Sun W.H."/>
            <person name="Liu D.K."/>
            <person name="Li Y."/>
            <person name="Chen G.Z."/>
            <person name="Liu X.D."/>
            <person name="Liao X.Y."/>
            <person name="Jiang Y.T."/>
            <person name="Yu X."/>
            <person name="Hao Y."/>
            <person name="Huang J."/>
            <person name="Zhao X.W."/>
            <person name="Ke S."/>
            <person name="Chen Y.Y."/>
            <person name="Wu W.L."/>
            <person name="Hsu J.L."/>
            <person name="Lin Y.F."/>
            <person name="Huang M.D."/>
            <person name="Li C.Y."/>
            <person name="Huang L."/>
            <person name="Wang Z.W."/>
            <person name="Zhao X."/>
            <person name="Zhong W.Y."/>
            <person name="Peng D.H."/>
            <person name="Ahmad S."/>
            <person name="Lan S."/>
            <person name="Zhang J.S."/>
            <person name="Tsai W.C."/>
            <person name="Van de Peer Y."/>
            <person name="Liu Z.J."/>
        </authorList>
    </citation>
    <scope>NUCLEOTIDE SEQUENCE</scope>
    <source>
        <strain evidence="2">CP</strain>
    </source>
</reference>
<organism evidence="2 3">
    <name type="scientific">Acorus calamus</name>
    <name type="common">Sweet flag</name>
    <dbReference type="NCBI Taxonomy" id="4465"/>
    <lineage>
        <taxon>Eukaryota</taxon>
        <taxon>Viridiplantae</taxon>
        <taxon>Streptophyta</taxon>
        <taxon>Embryophyta</taxon>
        <taxon>Tracheophyta</taxon>
        <taxon>Spermatophyta</taxon>
        <taxon>Magnoliopsida</taxon>
        <taxon>Liliopsida</taxon>
        <taxon>Acoraceae</taxon>
        <taxon>Acorus</taxon>
    </lineage>
</organism>
<accession>A0AAV9EBH7</accession>
<dbReference type="Proteomes" id="UP001180020">
    <property type="component" value="Unassembled WGS sequence"/>
</dbReference>
<protein>
    <submittedName>
        <fullName evidence="2">Uncharacterized protein</fullName>
    </submittedName>
</protein>
<proteinExistence type="predicted"/>
<feature type="region of interest" description="Disordered" evidence="1">
    <location>
        <begin position="1"/>
        <end position="42"/>
    </location>
</feature>
<dbReference type="AlphaFoldDB" id="A0AAV9EBH7"/>
<gene>
    <name evidence="2" type="ORF">QJS10_CPA08g01872</name>
</gene>
<evidence type="ECO:0000256" key="1">
    <source>
        <dbReference type="SAM" id="MobiDB-lite"/>
    </source>
</evidence>
<evidence type="ECO:0000313" key="3">
    <source>
        <dbReference type="Proteomes" id="UP001180020"/>
    </source>
</evidence>
<sequence length="144" mass="15333">MDRENGQKRGREEARSDVRREKKPRAARDLRGGGGGAAWGPPPGVFEFPWGSAVVDPGSDGFCCDFHDVFFSSLVDGRSAVAASMEVPGDPLVPVQTGSIWFCGDGEEKESWPSDGETDGGDCIWSCPLSQPLFAGPKRGVSNS</sequence>
<comment type="caution">
    <text evidence="2">The sequence shown here is derived from an EMBL/GenBank/DDBJ whole genome shotgun (WGS) entry which is preliminary data.</text>
</comment>
<keyword evidence="3" id="KW-1185">Reference proteome</keyword>
<evidence type="ECO:0000313" key="2">
    <source>
        <dbReference type="EMBL" id="KAK1309698.1"/>
    </source>
</evidence>
<feature type="compositionally biased region" description="Basic and acidic residues" evidence="1">
    <location>
        <begin position="1"/>
        <end position="31"/>
    </location>
</feature>
<name>A0AAV9EBH7_ACOCL</name>
<dbReference type="EMBL" id="JAUJYO010000008">
    <property type="protein sequence ID" value="KAK1309698.1"/>
    <property type="molecule type" value="Genomic_DNA"/>
</dbReference>